<dbReference type="EMBL" id="FWZT01000015">
    <property type="protein sequence ID" value="SMF49641.1"/>
    <property type="molecule type" value="Genomic_DNA"/>
</dbReference>
<dbReference type="AlphaFoldDB" id="A0A1Y6CFJ3"/>
<dbReference type="RefSeq" id="WP_132319782.1">
    <property type="nucleotide sequence ID" value="NZ_FWZT01000015.1"/>
</dbReference>
<accession>A0A1Y6CFJ3</accession>
<proteinExistence type="predicted"/>
<evidence type="ECO:0000313" key="2">
    <source>
        <dbReference type="EMBL" id="SMF49641.1"/>
    </source>
</evidence>
<dbReference type="Proteomes" id="UP000192907">
    <property type="component" value="Unassembled WGS sequence"/>
</dbReference>
<dbReference type="STRING" id="1513793.SAMN06296036_11595"/>
<gene>
    <name evidence="2" type="ORF">SAMN06296036_11595</name>
</gene>
<keyword evidence="3" id="KW-1185">Reference proteome</keyword>
<evidence type="ECO:0000313" key="3">
    <source>
        <dbReference type="Proteomes" id="UP000192907"/>
    </source>
</evidence>
<dbReference type="PROSITE" id="PS50943">
    <property type="entry name" value="HTH_CROC1"/>
    <property type="match status" value="1"/>
</dbReference>
<dbReference type="InterPro" id="IPR001387">
    <property type="entry name" value="Cro/C1-type_HTH"/>
</dbReference>
<protein>
    <submittedName>
        <fullName evidence="2">Helix-turn-helix</fullName>
    </submittedName>
</protein>
<dbReference type="InterPro" id="IPR010982">
    <property type="entry name" value="Lambda_DNA-bd_dom_sf"/>
</dbReference>
<dbReference type="Pfam" id="PF01381">
    <property type="entry name" value="HTH_3"/>
    <property type="match status" value="1"/>
</dbReference>
<feature type="domain" description="HTH cro/C1-type" evidence="1">
    <location>
        <begin position="31"/>
        <end position="72"/>
    </location>
</feature>
<organism evidence="2 3">
    <name type="scientific">Pseudobacteriovorax antillogorgiicola</name>
    <dbReference type="NCBI Taxonomy" id="1513793"/>
    <lineage>
        <taxon>Bacteria</taxon>
        <taxon>Pseudomonadati</taxon>
        <taxon>Bdellovibrionota</taxon>
        <taxon>Oligoflexia</taxon>
        <taxon>Oligoflexales</taxon>
        <taxon>Pseudobacteriovoracaceae</taxon>
        <taxon>Pseudobacteriovorax</taxon>
    </lineage>
</organism>
<dbReference type="CDD" id="cd00093">
    <property type="entry name" value="HTH_XRE"/>
    <property type="match status" value="1"/>
</dbReference>
<dbReference type="GO" id="GO:0003677">
    <property type="term" value="F:DNA binding"/>
    <property type="evidence" value="ECO:0007669"/>
    <property type="project" value="InterPro"/>
</dbReference>
<reference evidence="3" key="1">
    <citation type="submission" date="2017-04" db="EMBL/GenBank/DDBJ databases">
        <authorList>
            <person name="Varghese N."/>
            <person name="Submissions S."/>
        </authorList>
    </citation>
    <scope>NUCLEOTIDE SEQUENCE [LARGE SCALE GENOMIC DNA]</scope>
    <source>
        <strain evidence="3">RKEM611</strain>
    </source>
</reference>
<sequence>MDSFLSDNMVAEIQTIYDEYLLRYKCKSAFSQIAKRANVSRSTVTRFIQGEAKPQFENLVAIMAVMLNKSDLAAFIEKHFPEMGSILKSTYQPDSDGSVHLNSDSLTRHLTTEVGDLIYNLASTNEGTTRKQIERLRGLAGLDSVDELLEEDHLQIDTDGRISNKEKEFALWDSKTVMRGISFDLDRFDSGLLGTSGAAIVRHTESLNMEGLSEVKKAIYRASQEISRIKHDPRYQGNIPFYVSAVFNLFDKENFGDDEVKK</sequence>
<dbReference type="Gene3D" id="1.10.260.40">
    <property type="entry name" value="lambda repressor-like DNA-binding domains"/>
    <property type="match status" value="1"/>
</dbReference>
<evidence type="ECO:0000259" key="1">
    <source>
        <dbReference type="PROSITE" id="PS50943"/>
    </source>
</evidence>
<dbReference type="SUPFAM" id="SSF47413">
    <property type="entry name" value="lambda repressor-like DNA-binding domains"/>
    <property type="match status" value="1"/>
</dbReference>
<name>A0A1Y6CFJ3_9BACT</name>